<dbReference type="EMBL" id="CP042434">
    <property type="protein sequence ID" value="QEC73700.1"/>
    <property type="molecule type" value="Genomic_DNA"/>
</dbReference>
<sequence length="69" mass="7922">MKNFKVAYKFAEKQRLEIDYALNKGRTEGKLEMAEKLLEENVFSAEKIAEYFGLPLSQIKEIEASLAHA</sequence>
<dbReference type="AlphaFoldDB" id="A0A5B8VQF0"/>
<evidence type="ECO:0008006" key="3">
    <source>
        <dbReference type="Google" id="ProtNLM"/>
    </source>
</evidence>
<proteinExistence type="predicted"/>
<organism evidence="1 2">
    <name type="scientific">Arachidicoccus ginsenosidivorans</name>
    <dbReference type="NCBI Taxonomy" id="496057"/>
    <lineage>
        <taxon>Bacteria</taxon>
        <taxon>Pseudomonadati</taxon>
        <taxon>Bacteroidota</taxon>
        <taxon>Chitinophagia</taxon>
        <taxon>Chitinophagales</taxon>
        <taxon>Chitinophagaceae</taxon>
        <taxon>Arachidicoccus</taxon>
    </lineage>
</organism>
<accession>A0A5B8VQF0</accession>
<dbReference type="RefSeq" id="WP_146786597.1">
    <property type="nucleotide sequence ID" value="NZ_CP042434.1"/>
</dbReference>
<gene>
    <name evidence="1" type="ORF">FSB73_20565</name>
</gene>
<evidence type="ECO:0000313" key="2">
    <source>
        <dbReference type="Proteomes" id="UP000321291"/>
    </source>
</evidence>
<reference evidence="1 2" key="1">
    <citation type="journal article" date="2017" name="Int. J. Syst. Evol. Microbiol.">
        <title>Arachidicoccus ginsenosidivorans sp. nov., with ginsenoside-converting activity isolated from ginseng cultivating soil.</title>
        <authorList>
            <person name="Siddiqi M.Z."/>
            <person name="Aslam Z."/>
            <person name="Im W.T."/>
        </authorList>
    </citation>
    <scope>NUCLEOTIDE SEQUENCE [LARGE SCALE GENOMIC DNA]</scope>
    <source>
        <strain evidence="1 2">Gsoil 809</strain>
    </source>
</reference>
<dbReference type="KEGG" id="agi:FSB73_20565"/>
<evidence type="ECO:0000313" key="1">
    <source>
        <dbReference type="EMBL" id="QEC73700.1"/>
    </source>
</evidence>
<dbReference type="Proteomes" id="UP000321291">
    <property type="component" value="Chromosome"/>
</dbReference>
<protein>
    <recommendedName>
        <fullName evidence="3">Rpn family recombination-promoting nuclease/putative transposase</fullName>
    </recommendedName>
</protein>
<keyword evidence="2" id="KW-1185">Reference proteome</keyword>
<name>A0A5B8VQF0_9BACT</name>